<feature type="compositionally biased region" description="Acidic residues" evidence="1">
    <location>
        <begin position="166"/>
        <end position="179"/>
    </location>
</feature>
<dbReference type="InterPro" id="IPR036388">
    <property type="entry name" value="WH-like_DNA-bd_sf"/>
</dbReference>
<dbReference type="Proteomes" id="UP000251341">
    <property type="component" value="Unassembled WGS sequence"/>
</dbReference>
<accession>A0A315EM69</accession>
<reference evidence="2 3" key="1">
    <citation type="submission" date="2017-04" db="EMBL/GenBank/DDBJ databases">
        <title>Unexpected and diverse lifestyles within the genus Limnohabitans.</title>
        <authorList>
            <person name="Kasalicky V."/>
            <person name="Mehrshad M."/>
            <person name="Andrei S.-A."/>
            <person name="Salcher M."/>
            <person name="Kratochvilova H."/>
            <person name="Simek K."/>
            <person name="Ghai R."/>
        </authorList>
    </citation>
    <scope>NUCLEOTIDE SEQUENCE [LARGE SCALE GENOMIC DNA]</scope>
    <source>
        <strain evidence="2 3">MWH-C5</strain>
    </source>
</reference>
<evidence type="ECO:0000313" key="3">
    <source>
        <dbReference type="Proteomes" id="UP000251341"/>
    </source>
</evidence>
<dbReference type="AlphaFoldDB" id="A0A315EM69"/>
<dbReference type="EMBL" id="NESP01000001">
    <property type="protein sequence ID" value="PUE58341.1"/>
    <property type="molecule type" value="Genomic_DNA"/>
</dbReference>
<proteinExistence type="predicted"/>
<gene>
    <name evidence="2" type="ORF">B9Z44_01210</name>
</gene>
<comment type="caution">
    <text evidence="2">The sequence shown here is derived from an EMBL/GenBank/DDBJ whole genome shotgun (WGS) entry which is preliminary data.</text>
</comment>
<sequence>MTMMNKTELCAALGKSQNTIDRWVTLGCPVAERSTGRGQGWKFDSAAVVDWFVRWKIDQQQGNAVTADMEELRRRKLQAETTLIEAELREKLRRLAPVAHMRAAMSIFAAMTRERMRQLPSRIAPQLIGETDERRFKQIMGGEIDHALTDAAQCSEDEFSTRLESGIDDEFEDEETNAA</sequence>
<keyword evidence="3" id="KW-1185">Reference proteome</keyword>
<dbReference type="RefSeq" id="WP_108401487.1">
    <property type="nucleotide sequence ID" value="NZ_NESP01000001.1"/>
</dbReference>
<organism evidence="2 3">
    <name type="scientific">Limnohabitans curvus</name>
    <dbReference type="NCBI Taxonomy" id="323423"/>
    <lineage>
        <taxon>Bacteria</taxon>
        <taxon>Pseudomonadati</taxon>
        <taxon>Pseudomonadota</taxon>
        <taxon>Betaproteobacteria</taxon>
        <taxon>Burkholderiales</taxon>
        <taxon>Comamonadaceae</taxon>
        <taxon>Limnohabitans</taxon>
    </lineage>
</organism>
<evidence type="ECO:0008006" key="4">
    <source>
        <dbReference type="Google" id="ProtNLM"/>
    </source>
</evidence>
<evidence type="ECO:0000313" key="2">
    <source>
        <dbReference type="EMBL" id="PUE58341.1"/>
    </source>
</evidence>
<feature type="region of interest" description="Disordered" evidence="1">
    <location>
        <begin position="160"/>
        <end position="179"/>
    </location>
</feature>
<dbReference type="InterPro" id="IPR009061">
    <property type="entry name" value="DNA-bd_dom_put_sf"/>
</dbReference>
<dbReference type="Gene3D" id="1.10.10.10">
    <property type="entry name" value="Winged helix-like DNA-binding domain superfamily/Winged helix DNA-binding domain"/>
    <property type="match status" value="1"/>
</dbReference>
<name>A0A315EM69_9BURK</name>
<protein>
    <recommendedName>
        <fullName evidence="4">DNA-packaging protein</fullName>
    </recommendedName>
</protein>
<dbReference type="SUPFAM" id="SSF46955">
    <property type="entry name" value="Putative DNA-binding domain"/>
    <property type="match status" value="1"/>
</dbReference>
<evidence type="ECO:0000256" key="1">
    <source>
        <dbReference type="SAM" id="MobiDB-lite"/>
    </source>
</evidence>